<gene>
    <name evidence="7" type="ORF">FB560_3839</name>
</gene>
<dbReference type="SUPFAM" id="SSF48498">
    <property type="entry name" value="Tetracyclin repressor-like, C-terminal domain"/>
    <property type="match status" value="2"/>
</dbReference>
<feature type="domain" description="HTH tetR-type" evidence="6">
    <location>
        <begin position="14"/>
        <end position="74"/>
    </location>
</feature>
<feature type="DNA-binding region" description="H-T-H motif" evidence="5">
    <location>
        <begin position="260"/>
        <end position="279"/>
    </location>
</feature>
<dbReference type="PANTHER" id="PTHR47506">
    <property type="entry name" value="TRANSCRIPTIONAL REGULATORY PROTEIN"/>
    <property type="match status" value="1"/>
</dbReference>
<dbReference type="EMBL" id="VFOX01000002">
    <property type="protein sequence ID" value="TQL82355.1"/>
    <property type="molecule type" value="Genomic_DNA"/>
</dbReference>
<reference evidence="7 8" key="1">
    <citation type="submission" date="2019-06" db="EMBL/GenBank/DDBJ databases">
        <title>Sequencing the genomes of 1000 actinobacteria strains.</title>
        <authorList>
            <person name="Klenk H.-P."/>
        </authorList>
    </citation>
    <scope>NUCLEOTIDE SEQUENCE [LARGE SCALE GENOMIC DNA]</scope>
    <source>
        <strain evidence="7 8">DSM 20169</strain>
    </source>
</reference>
<keyword evidence="1" id="KW-0678">Repressor</keyword>
<keyword evidence="4" id="KW-0804">Transcription</keyword>
<dbReference type="PRINTS" id="PR00455">
    <property type="entry name" value="HTHTETR"/>
</dbReference>
<protein>
    <submittedName>
        <fullName evidence="7">TetR family transcriptional regulator</fullName>
    </submittedName>
</protein>
<dbReference type="OrthoDB" id="7505659at2"/>
<evidence type="ECO:0000256" key="3">
    <source>
        <dbReference type="ARBA" id="ARBA00023125"/>
    </source>
</evidence>
<accession>A0A543BBX5</accession>
<dbReference type="InterPro" id="IPR009057">
    <property type="entry name" value="Homeodomain-like_sf"/>
</dbReference>
<dbReference type="InterPro" id="IPR039538">
    <property type="entry name" value="BetI_C"/>
</dbReference>
<dbReference type="Proteomes" id="UP000317209">
    <property type="component" value="Unassembled WGS sequence"/>
</dbReference>
<dbReference type="InterPro" id="IPR036271">
    <property type="entry name" value="Tet_transcr_reg_TetR-rel_C_sf"/>
</dbReference>
<keyword evidence="8" id="KW-1185">Reference proteome</keyword>
<evidence type="ECO:0000256" key="2">
    <source>
        <dbReference type="ARBA" id="ARBA00023015"/>
    </source>
</evidence>
<dbReference type="Pfam" id="PF00440">
    <property type="entry name" value="TetR_N"/>
    <property type="match status" value="2"/>
</dbReference>
<evidence type="ECO:0000259" key="6">
    <source>
        <dbReference type="PROSITE" id="PS50977"/>
    </source>
</evidence>
<dbReference type="PANTHER" id="PTHR47506:SF6">
    <property type="entry name" value="HTH-TYPE TRANSCRIPTIONAL REPRESSOR NEMR"/>
    <property type="match status" value="1"/>
</dbReference>
<evidence type="ECO:0000256" key="1">
    <source>
        <dbReference type="ARBA" id="ARBA00022491"/>
    </source>
</evidence>
<keyword evidence="2" id="KW-0805">Transcription regulation</keyword>
<evidence type="ECO:0000256" key="4">
    <source>
        <dbReference type="ARBA" id="ARBA00023163"/>
    </source>
</evidence>
<feature type="DNA-binding region" description="H-T-H motif" evidence="5">
    <location>
        <begin position="37"/>
        <end position="56"/>
    </location>
</feature>
<evidence type="ECO:0000256" key="5">
    <source>
        <dbReference type="PROSITE-ProRule" id="PRU00335"/>
    </source>
</evidence>
<dbReference type="Pfam" id="PF13977">
    <property type="entry name" value="TetR_C_6"/>
    <property type="match status" value="1"/>
</dbReference>
<dbReference type="AlphaFoldDB" id="A0A543BBX5"/>
<organism evidence="7 8">
    <name type="scientific">Microbacterium saperdae</name>
    <dbReference type="NCBI Taxonomy" id="69368"/>
    <lineage>
        <taxon>Bacteria</taxon>
        <taxon>Bacillati</taxon>
        <taxon>Actinomycetota</taxon>
        <taxon>Actinomycetes</taxon>
        <taxon>Micrococcales</taxon>
        <taxon>Microbacteriaceae</taxon>
        <taxon>Microbacterium</taxon>
    </lineage>
</organism>
<dbReference type="Gene3D" id="1.10.357.10">
    <property type="entry name" value="Tetracycline Repressor, domain 2"/>
    <property type="match status" value="2"/>
</dbReference>
<feature type="domain" description="HTH tetR-type" evidence="6">
    <location>
        <begin position="237"/>
        <end position="297"/>
    </location>
</feature>
<evidence type="ECO:0000313" key="7">
    <source>
        <dbReference type="EMBL" id="TQL82355.1"/>
    </source>
</evidence>
<keyword evidence="3 5" id="KW-0238">DNA-binding</keyword>
<evidence type="ECO:0000313" key="8">
    <source>
        <dbReference type="Proteomes" id="UP000317209"/>
    </source>
</evidence>
<name>A0A543BBX5_9MICO</name>
<comment type="caution">
    <text evidence="7">The sequence shown here is derived from an EMBL/GenBank/DDBJ whole genome shotgun (WGS) entry which is preliminary data.</text>
</comment>
<dbReference type="RefSeq" id="WP_141874282.1">
    <property type="nucleotide sequence ID" value="NZ_VFOX01000002.1"/>
</dbReference>
<dbReference type="GO" id="GO:0003677">
    <property type="term" value="F:DNA binding"/>
    <property type="evidence" value="ECO:0007669"/>
    <property type="project" value="UniProtKB-UniRule"/>
</dbReference>
<proteinExistence type="predicted"/>
<sequence>MTTTTNGTRHAQASATRQRILSSAHELFVSHGYRSTSLRDIAAAASVSHPGLLGHFASKDELLAEVVAELEADNEAVFSDIAAASEPGDLIFAALAERNARTEGYLELFAALTGEASAPAHPAHARMRERYARLRALSADVLEDAKYHGVIASDRDVDGETVRHTAGWDGLQLVSQYLPGQVNVVEMLEERESLWAMPLGWRDPDDDIAAPAAPAGPFPELPSTTTVEADPGYAVGRRRRTQIVADAMRLFARDGYGDTSLRDIADAVGVSKSTLLHHYASKDVLLSAVLAERDGAISLHQEVAGVRSAGEMLRSLPEGAERSARDEPGLIEVYAVLSCEAVPAGHPAHDYFATRFADVVAYFTELFRLAQVDGDLPEHRDPAHEALWLIAMWDGLQYQWLYDRDAVDIAEQLRAHLADVLPARRAPALANSPGSSPGSSPRR</sequence>
<dbReference type="SUPFAM" id="SSF46689">
    <property type="entry name" value="Homeodomain-like"/>
    <property type="match status" value="2"/>
</dbReference>
<dbReference type="PROSITE" id="PS50977">
    <property type="entry name" value="HTH_TETR_2"/>
    <property type="match status" value="2"/>
</dbReference>
<dbReference type="InterPro" id="IPR001647">
    <property type="entry name" value="HTH_TetR"/>
</dbReference>